<protein>
    <submittedName>
        <fullName evidence="2">Uncharacterized protein</fullName>
    </submittedName>
</protein>
<name>A0ABW8IQ75_9GAMM</name>
<dbReference type="Proteomes" id="UP001620405">
    <property type="component" value="Unassembled WGS sequence"/>
</dbReference>
<dbReference type="RefSeq" id="WP_284395189.1">
    <property type="nucleotide sequence ID" value="NZ_BSNQ01000002.1"/>
</dbReference>
<sequence length="182" mass="19074">MKALAYAIFGISFALAGSVAANTSQDSVNMKTSVVDEPKMTNGQIDLATAPIASKEQLQAHLASTPTSPINKLSPSARFNFLNSLVFTQRGLASYSYIDLAGLPVSDAYSILSLFGAQSTVGFIPDLRTDSALDQSILDRAQSESTSGFVHPMAQPKDQVCHVGPNGSGCASKYGSLCMDGC</sequence>
<evidence type="ECO:0000313" key="2">
    <source>
        <dbReference type="EMBL" id="MFK2872096.1"/>
    </source>
</evidence>
<proteinExistence type="predicted"/>
<comment type="caution">
    <text evidence="2">The sequence shown here is derived from an EMBL/GenBank/DDBJ whole genome shotgun (WGS) entry which is preliminary data.</text>
</comment>
<feature type="signal peptide" evidence="1">
    <location>
        <begin position="1"/>
        <end position="21"/>
    </location>
</feature>
<keyword evidence="1" id="KW-0732">Signal</keyword>
<gene>
    <name evidence="2" type="ORF">ISP13_01025</name>
</gene>
<dbReference type="EMBL" id="JADIKG010000008">
    <property type="protein sequence ID" value="MFK2872096.1"/>
    <property type="molecule type" value="Genomic_DNA"/>
</dbReference>
<evidence type="ECO:0000313" key="3">
    <source>
        <dbReference type="Proteomes" id="UP001620405"/>
    </source>
</evidence>
<keyword evidence="3" id="KW-1185">Reference proteome</keyword>
<organism evidence="2 3">
    <name type="scientific">Dyella lipolytica</name>
    <dbReference type="NCBI Taxonomy" id="1867835"/>
    <lineage>
        <taxon>Bacteria</taxon>
        <taxon>Pseudomonadati</taxon>
        <taxon>Pseudomonadota</taxon>
        <taxon>Gammaproteobacteria</taxon>
        <taxon>Lysobacterales</taxon>
        <taxon>Rhodanobacteraceae</taxon>
        <taxon>Dyella</taxon>
    </lineage>
</organism>
<accession>A0ABW8IQ75</accession>
<feature type="chain" id="PRO_5045262985" evidence="1">
    <location>
        <begin position="22"/>
        <end position="182"/>
    </location>
</feature>
<evidence type="ECO:0000256" key="1">
    <source>
        <dbReference type="SAM" id="SignalP"/>
    </source>
</evidence>
<reference evidence="2 3" key="1">
    <citation type="submission" date="2020-10" db="EMBL/GenBank/DDBJ databases">
        <title>Phylogeny of dyella-like bacteria.</title>
        <authorList>
            <person name="Fu J."/>
        </authorList>
    </citation>
    <scope>NUCLEOTIDE SEQUENCE [LARGE SCALE GENOMIC DNA]</scope>
    <source>
        <strain evidence="2 3">DHOB07</strain>
    </source>
</reference>